<proteinExistence type="predicted"/>
<organism evidence="1 2">
    <name type="scientific">Candidatus Desulfosporosinus infrequens</name>
    <dbReference type="NCBI Taxonomy" id="2043169"/>
    <lineage>
        <taxon>Bacteria</taxon>
        <taxon>Bacillati</taxon>
        <taxon>Bacillota</taxon>
        <taxon>Clostridia</taxon>
        <taxon>Eubacteriales</taxon>
        <taxon>Desulfitobacteriaceae</taxon>
        <taxon>Desulfosporosinus</taxon>
    </lineage>
</organism>
<evidence type="ECO:0000313" key="2">
    <source>
        <dbReference type="Proteomes" id="UP000238916"/>
    </source>
</evidence>
<dbReference type="Proteomes" id="UP000238916">
    <property type="component" value="Unassembled WGS sequence"/>
</dbReference>
<gene>
    <name evidence="1" type="ORF">SBF1_1410012</name>
</gene>
<sequence>MNVSLENLVSDHEDTVFARISHSVSPQATSLALVALILSELV</sequence>
<accession>A0A2U3K5B6</accession>
<protein>
    <submittedName>
        <fullName evidence="1">Uncharacterized protein</fullName>
    </submittedName>
</protein>
<name>A0A2U3K5B6_9FIRM</name>
<dbReference type="AlphaFoldDB" id="A0A2U3K5B6"/>
<reference evidence="2" key="1">
    <citation type="submission" date="2018-02" db="EMBL/GenBank/DDBJ databases">
        <authorList>
            <person name="Hausmann B."/>
        </authorList>
    </citation>
    <scope>NUCLEOTIDE SEQUENCE [LARGE SCALE GENOMIC DNA]</scope>
    <source>
        <strain evidence="2">Peat soil MAG SbF1</strain>
    </source>
</reference>
<dbReference type="EMBL" id="OMOF01000048">
    <property type="protein sequence ID" value="SPF34777.1"/>
    <property type="molecule type" value="Genomic_DNA"/>
</dbReference>
<evidence type="ECO:0000313" key="1">
    <source>
        <dbReference type="EMBL" id="SPF34777.1"/>
    </source>
</evidence>